<evidence type="ECO:0000256" key="1">
    <source>
        <dbReference type="SAM" id="MobiDB-lite"/>
    </source>
</evidence>
<keyword evidence="3" id="KW-1185">Reference proteome</keyword>
<proteinExistence type="predicted"/>
<accession>A0A923EDZ1</accession>
<gene>
    <name evidence="2" type="ORF">HGG79_14970</name>
</gene>
<name>A0A923EDZ1_CLOTT</name>
<evidence type="ECO:0000313" key="2">
    <source>
        <dbReference type="EMBL" id="MBC2399065.1"/>
    </source>
</evidence>
<protein>
    <submittedName>
        <fullName evidence="2">Uncharacterized protein</fullName>
    </submittedName>
</protein>
<dbReference type="Proteomes" id="UP000563151">
    <property type="component" value="Unassembled WGS sequence"/>
</dbReference>
<dbReference type="EMBL" id="JAAZWO010000021">
    <property type="protein sequence ID" value="MBC2399065.1"/>
    <property type="molecule type" value="Genomic_DNA"/>
</dbReference>
<feature type="region of interest" description="Disordered" evidence="1">
    <location>
        <begin position="55"/>
        <end position="80"/>
    </location>
</feature>
<evidence type="ECO:0000313" key="3">
    <source>
        <dbReference type="Proteomes" id="UP000563151"/>
    </source>
</evidence>
<comment type="caution">
    <text evidence="2">The sequence shown here is derived from an EMBL/GenBank/DDBJ whole genome shotgun (WGS) entry which is preliminary data.</text>
</comment>
<dbReference type="AlphaFoldDB" id="A0A923EDZ1"/>
<reference evidence="2 3" key="1">
    <citation type="submission" date="2020-04" db="EMBL/GenBank/DDBJ databases">
        <title>Genomic insights into acetone-butanol-ethanol (ABE) fermentation by sequencing solventogenic clostridia strains.</title>
        <authorList>
            <person name="Brown S."/>
        </authorList>
    </citation>
    <scope>NUCLEOTIDE SEQUENCE [LARGE SCALE GENOMIC DNA]</scope>
    <source>
        <strain evidence="2 3">DJ011</strain>
    </source>
</reference>
<dbReference type="RefSeq" id="WP_035150248.1">
    <property type="nucleotide sequence ID" value="NZ_JAAZWO010000021.1"/>
</dbReference>
<sequence length="80" mass="8816">MKNIILSTLAAMGVAAIWGYFTDLSKGNVSGFIARIFFVAAFIFALQLSMYRGRKKNKEKNNSNKVGNNGGKNKKKGKNK</sequence>
<organism evidence="2 3">
    <name type="scientific">Clostridium tetanomorphum</name>
    <dbReference type="NCBI Taxonomy" id="1553"/>
    <lineage>
        <taxon>Bacteria</taxon>
        <taxon>Bacillati</taxon>
        <taxon>Bacillota</taxon>
        <taxon>Clostridia</taxon>
        <taxon>Eubacteriales</taxon>
        <taxon>Clostridiaceae</taxon>
        <taxon>Clostridium</taxon>
    </lineage>
</organism>